<comment type="caution">
    <text evidence="2">The sequence shown here is derived from an EMBL/GenBank/DDBJ whole genome shotgun (WGS) entry which is preliminary data.</text>
</comment>
<dbReference type="Proteomes" id="UP000033607">
    <property type="component" value="Unassembled WGS sequence"/>
</dbReference>
<proteinExistence type="predicted"/>
<organism evidence="2 3">
    <name type="scientific">Limnoraphis robusta CS-951</name>
    <dbReference type="NCBI Taxonomy" id="1637645"/>
    <lineage>
        <taxon>Bacteria</taxon>
        <taxon>Bacillati</taxon>
        <taxon>Cyanobacteriota</taxon>
        <taxon>Cyanophyceae</taxon>
        <taxon>Oscillatoriophycideae</taxon>
        <taxon>Oscillatoriales</taxon>
        <taxon>Sirenicapillariaceae</taxon>
        <taxon>Limnoraphis</taxon>
    </lineage>
</organism>
<dbReference type="EMBL" id="LATL02000058">
    <property type="protein sequence ID" value="KKD36659.1"/>
    <property type="molecule type" value="Genomic_DNA"/>
</dbReference>
<dbReference type="AlphaFoldDB" id="A0A0F5YCP6"/>
<evidence type="ECO:0000313" key="2">
    <source>
        <dbReference type="EMBL" id="KKD36659.1"/>
    </source>
</evidence>
<protein>
    <recommendedName>
        <fullName evidence="1">Peptidase C-terminal archaeal/bacterial domain-containing protein</fullName>
    </recommendedName>
</protein>
<reference evidence="2 3" key="1">
    <citation type="submission" date="2015-06" db="EMBL/GenBank/DDBJ databases">
        <title>Draft genome assembly of filamentous brackish cyanobacterium Limnoraphis robusta strain CS-951.</title>
        <authorList>
            <person name="Willis A."/>
            <person name="Parks M."/>
            <person name="Burford M.A."/>
        </authorList>
    </citation>
    <scope>NUCLEOTIDE SEQUENCE [LARGE SCALE GENOMIC DNA]</scope>
    <source>
        <strain evidence="2 3">CS-951</strain>
    </source>
</reference>
<name>A0A0F5YCP6_9CYAN</name>
<feature type="domain" description="Peptidase C-terminal archaeal/bacterial" evidence="1">
    <location>
        <begin position="208"/>
        <end position="281"/>
    </location>
</feature>
<dbReference type="OrthoDB" id="467319at2"/>
<accession>A0A0F5YCP6</accession>
<dbReference type="Pfam" id="PF04151">
    <property type="entry name" value="PPC"/>
    <property type="match status" value="1"/>
</dbReference>
<sequence>MLTLEDFLDQDFYFSQYPNVEGSVDAGEYESGLDHFLQVGQFESLQPNPLFDPAYYRSIYTDVAGAVEREAITEAEHFILFGQFEQRNPNPLFDTAYYLEKYSDVQTAVEQQQLTTFEHFLKFGQFEGRNPSVFFDALFYQERYPEVIITIEDGVVNSLFEHFIRFGLVEGKLGVSPDPRNDLSGAFQLDTLLGSRTAIESVSEENPVDLYRFVVPNEASQVSIRLSQLTADADLEILQDINSNEVIEFDEILTTSKNLGIASESLIFDSLTTGTYFVRVSQFEGETDYILTFDITPLV</sequence>
<dbReference type="Gene3D" id="2.60.120.380">
    <property type="match status" value="1"/>
</dbReference>
<dbReference type="SUPFAM" id="SSF89260">
    <property type="entry name" value="Collagen-binding domain"/>
    <property type="match status" value="1"/>
</dbReference>
<evidence type="ECO:0000313" key="3">
    <source>
        <dbReference type="Proteomes" id="UP000033607"/>
    </source>
</evidence>
<gene>
    <name evidence="2" type="ORF">WN50_18560</name>
</gene>
<evidence type="ECO:0000259" key="1">
    <source>
        <dbReference type="Pfam" id="PF04151"/>
    </source>
</evidence>
<dbReference type="RefSeq" id="WP_046280068.1">
    <property type="nucleotide sequence ID" value="NZ_LATL02000058.1"/>
</dbReference>
<dbReference type="InterPro" id="IPR007280">
    <property type="entry name" value="Peptidase_C_arc/bac"/>
</dbReference>